<gene>
    <name evidence="13" type="ORF">DAPPUDRAFT_307847</name>
</gene>
<dbReference type="Gene3D" id="3.30.465.10">
    <property type="match status" value="1"/>
</dbReference>
<comment type="function">
    <text evidence="10">Catalyzes the oxidation of D-2-hydroxyglutarate (D-2-HG) to alpha-ketoglutarate. Also catalyzes the oxidation of other D-2-hydroxyacids, such as D-malate (D-MAL) and D-lactate (D-LAC). Exhibits high activities towards D-2-HG and D-MAL but a very weak activity towards D-LAC.</text>
</comment>
<dbReference type="InterPro" id="IPR016164">
    <property type="entry name" value="FAD-linked_Oxase-like_C"/>
</dbReference>
<dbReference type="Gene3D" id="1.10.45.10">
    <property type="entry name" value="Vanillyl-alcohol Oxidase, Chain A, domain 4"/>
    <property type="match status" value="1"/>
</dbReference>
<dbReference type="InterPro" id="IPR006094">
    <property type="entry name" value="Oxid_FAD_bind_N"/>
</dbReference>
<reference evidence="13 14" key="1">
    <citation type="journal article" date="2011" name="Science">
        <title>The ecoresponsive genome of Daphnia pulex.</title>
        <authorList>
            <person name="Colbourne J.K."/>
            <person name="Pfrender M.E."/>
            <person name="Gilbert D."/>
            <person name="Thomas W.K."/>
            <person name="Tucker A."/>
            <person name="Oakley T.H."/>
            <person name="Tokishita S."/>
            <person name="Aerts A."/>
            <person name="Arnold G.J."/>
            <person name="Basu M.K."/>
            <person name="Bauer D.J."/>
            <person name="Caceres C.E."/>
            <person name="Carmel L."/>
            <person name="Casola C."/>
            <person name="Choi J.H."/>
            <person name="Detter J.C."/>
            <person name="Dong Q."/>
            <person name="Dusheyko S."/>
            <person name="Eads B.D."/>
            <person name="Frohlich T."/>
            <person name="Geiler-Samerotte K.A."/>
            <person name="Gerlach D."/>
            <person name="Hatcher P."/>
            <person name="Jogdeo S."/>
            <person name="Krijgsveld J."/>
            <person name="Kriventseva E.V."/>
            <person name="Kultz D."/>
            <person name="Laforsch C."/>
            <person name="Lindquist E."/>
            <person name="Lopez J."/>
            <person name="Manak J.R."/>
            <person name="Muller J."/>
            <person name="Pangilinan J."/>
            <person name="Patwardhan R.P."/>
            <person name="Pitluck S."/>
            <person name="Pritham E.J."/>
            <person name="Rechtsteiner A."/>
            <person name="Rho M."/>
            <person name="Rogozin I.B."/>
            <person name="Sakarya O."/>
            <person name="Salamov A."/>
            <person name="Schaack S."/>
            <person name="Shapiro H."/>
            <person name="Shiga Y."/>
            <person name="Skalitzky C."/>
            <person name="Smith Z."/>
            <person name="Souvorov A."/>
            <person name="Sung W."/>
            <person name="Tang Z."/>
            <person name="Tsuchiya D."/>
            <person name="Tu H."/>
            <person name="Vos H."/>
            <person name="Wang M."/>
            <person name="Wolf Y.I."/>
            <person name="Yamagata H."/>
            <person name="Yamada T."/>
            <person name="Ye Y."/>
            <person name="Shaw J.R."/>
            <person name="Andrews J."/>
            <person name="Crease T.J."/>
            <person name="Tang H."/>
            <person name="Lucas S.M."/>
            <person name="Robertson H.M."/>
            <person name="Bork P."/>
            <person name="Koonin E.V."/>
            <person name="Zdobnov E.M."/>
            <person name="Grigoriev I.V."/>
            <person name="Lynch M."/>
            <person name="Boore J.L."/>
        </authorList>
    </citation>
    <scope>NUCLEOTIDE SEQUENCE [LARGE SCALE GENOMIC DNA]</scope>
</reference>
<dbReference type="Proteomes" id="UP000000305">
    <property type="component" value="Unassembled WGS sequence"/>
</dbReference>
<dbReference type="EMBL" id="GL732529">
    <property type="protein sequence ID" value="EFX86540.1"/>
    <property type="molecule type" value="Genomic_DNA"/>
</dbReference>
<dbReference type="PROSITE" id="PS51387">
    <property type="entry name" value="FAD_PCMH"/>
    <property type="match status" value="1"/>
</dbReference>
<evidence type="ECO:0000256" key="11">
    <source>
        <dbReference type="ARBA" id="ARBA00049267"/>
    </source>
</evidence>
<dbReference type="EC" id="1.1.99.39" evidence="8"/>
<dbReference type="InterPro" id="IPR016169">
    <property type="entry name" value="FAD-bd_PCMH_sub2"/>
</dbReference>
<dbReference type="FunFam" id="3.30.43.10:FF:000016">
    <property type="entry name" value="D-2-hydroxyglutarate dehydrogenase, mitochondrial"/>
    <property type="match status" value="1"/>
</dbReference>
<dbReference type="InterPro" id="IPR016166">
    <property type="entry name" value="FAD-bd_PCMH"/>
</dbReference>
<dbReference type="GO" id="GO:0051990">
    <property type="term" value="F:(R)-2-hydroxyglutarate dehydrogenase activity"/>
    <property type="evidence" value="ECO:0007669"/>
    <property type="project" value="UniProtKB-EC"/>
</dbReference>
<comment type="subcellular location">
    <subcellularLocation>
        <location evidence="2">Peroxisome</location>
    </subcellularLocation>
</comment>
<dbReference type="Gene3D" id="3.30.70.2190">
    <property type="match status" value="1"/>
</dbReference>
<dbReference type="InterPro" id="IPR004113">
    <property type="entry name" value="FAD-bd_oxidored_4_C"/>
</dbReference>
<protein>
    <recommendedName>
        <fullName evidence="9">D-2-hydroxyglutarate dehydrogenase, mitochondrial</fullName>
        <ecNumber evidence="8">1.1.99.39</ecNumber>
    </recommendedName>
</protein>
<dbReference type="STRING" id="6669.E9G1Q8"/>
<dbReference type="KEGG" id="dpx:DAPPUDRAFT_307847"/>
<keyword evidence="7" id="KW-0576">Peroxisome</keyword>
<evidence type="ECO:0000313" key="13">
    <source>
        <dbReference type="EMBL" id="EFX86540.1"/>
    </source>
</evidence>
<evidence type="ECO:0000256" key="4">
    <source>
        <dbReference type="ARBA" id="ARBA00022630"/>
    </source>
</evidence>
<dbReference type="FunFam" id="3.30.70.2190:FF:000001">
    <property type="entry name" value="D-2-hydroxyglutarate dehydrogenase mitochondrial"/>
    <property type="match status" value="1"/>
</dbReference>
<dbReference type="FunFam" id="1.10.45.10:FF:000001">
    <property type="entry name" value="D-lactate dehydrogenase mitochondrial"/>
    <property type="match status" value="1"/>
</dbReference>
<dbReference type="OrthoDB" id="5332616at2759"/>
<dbReference type="FunCoup" id="E9G1Q8">
    <property type="interactions" value="764"/>
</dbReference>
<dbReference type="FunFam" id="3.30.70.2740:FF:000002">
    <property type="entry name" value="D-2-hydroxyglutarate dehydrogenase mitochondrial"/>
    <property type="match status" value="1"/>
</dbReference>
<keyword evidence="4" id="KW-0285">Flavoprotein</keyword>
<evidence type="ECO:0000256" key="1">
    <source>
        <dbReference type="ARBA" id="ARBA00001974"/>
    </source>
</evidence>
<dbReference type="Gene3D" id="3.30.70.2740">
    <property type="match status" value="1"/>
</dbReference>
<dbReference type="Pfam" id="PF01565">
    <property type="entry name" value="FAD_binding_4"/>
    <property type="match status" value="1"/>
</dbReference>
<dbReference type="GO" id="GO:0005777">
    <property type="term" value="C:peroxisome"/>
    <property type="evidence" value="ECO:0007669"/>
    <property type="project" value="UniProtKB-SubCell"/>
</dbReference>
<keyword evidence="6" id="KW-0560">Oxidoreductase</keyword>
<evidence type="ECO:0000256" key="2">
    <source>
        <dbReference type="ARBA" id="ARBA00004275"/>
    </source>
</evidence>
<accession>E9G1Q8</accession>
<comment type="catalytic activity">
    <reaction evidence="11">
        <text>(R)-malate + A = oxaloacetate + AH2</text>
        <dbReference type="Rhea" id="RHEA:67460"/>
        <dbReference type="ChEBI" id="CHEBI:13193"/>
        <dbReference type="ChEBI" id="CHEBI:15588"/>
        <dbReference type="ChEBI" id="CHEBI:16452"/>
        <dbReference type="ChEBI" id="CHEBI:17499"/>
    </reaction>
    <physiologicalReaction direction="left-to-right" evidence="11">
        <dbReference type="Rhea" id="RHEA:67461"/>
    </physiologicalReaction>
</comment>
<sequence>MSSMNKLSATIRTFHSSAARFKKNVEFTAVRYPYLKRGNYSFLSDRHLGFFQSILSPHQVLTDEINDLSGYNVDWMHSVRGSSRLVLRPKTTEEVGAILQYCNAQNIAVCPQGGNTGLVGGSVPVFDEVIMSLGLMDAVISVDELSGIAIVQAGCVLEKLETILHLNNLTLPLDLGAKGSCQIGGNVATNAGGIRLLRYGNLHGSVLGLTAVLANGQIMDCLSTNKKDNTGYDLKQLFIGSEGTLGVVTQVALHCPSKPTSVQVGFFGINSFDNVLETLRLSKQNLGEILSSCELIDQSSLECVTSQLKLKSPDLVNHFPFYILLETSGSNADHDAEKLNSLLEMLLKNGTIVDGTIAVDSTQATNLWTLRERIAEALASEGYVYKYDVSVPIRQFYQLVDVMRARLEKLPIRCCGYGHLGDGNLHLNITSQEYSSELLNKIEPFVYDWVSRQRGSVSAEHGLGLKKRDYIEYTKSPTSVHWMRRMKKLFDPNNILNPYKIFPGTLNE</sequence>
<feature type="domain" description="FAD-binding PCMH-type" evidence="12">
    <location>
        <begin position="79"/>
        <end position="258"/>
    </location>
</feature>
<dbReference type="OMA" id="YNEDWMR"/>
<dbReference type="GO" id="GO:0005739">
    <property type="term" value="C:mitochondrion"/>
    <property type="evidence" value="ECO:0000318"/>
    <property type="project" value="GO_Central"/>
</dbReference>
<dbReference type="InterPro" id="IPR016167">
    <property type="entry name" value="FAD-bd_PCMH_sub1"/>
</dbReference>
<dbReference type="SUPFAM" id="SSF56176">
    <property type="entry name" value="FAD-binding/transporter-associated domain-like"/>
    <property type="match status" value="1"/>
</dbReference>
<dbReference type="InterPro" id="IPR036318">
    <property type="entry name" value="FAD-bd_PCMH-like_sf"/>
</dbReference>
<organism evidence="13 14">
    <name type="scientific">Daphnia pulex</name>
    <name type="common">Water flea</name>
    <dbReference type="NCBI Taxonomy" id="6669"/>
    <lineage>
        <taxon>Eukaryota</taxon>
        <taxon>Metazoa</taxon>
        <taxon>Ecdysozoa</taxon>
        <taxon>Arthropoda</taxon>
        <taxon>Crustacea</taxon>
        <taxon>Branchiopoda</taxon>
        <taxon>Diplostraca</taxon>
        <taxon>Cladocera</taxon>
        <taxon>Anomopoda</taxon>
        <taxon>Daphniidae</taxon>
        <taxon>Daphnia</taxon>
    </lineage>
</organism>
<dbReference type="PANTHER" id="PTHR43716">
    <property type="entry name" value="D-2-HYDROXYGLUTARATE DEHYDROGENASE, MITOCHONDRIAL"/>
    <property type="match status" value="1"/>
</dbReference>
<dbReference type="FunFam" id="3.30.465.10:FF:000001">
    <property type="entry name" value="D-2-hydroxyglutarate dehydrogenase, mitochondrial"/>
    <property type="match status" value="1"/>
</dbReference>
<evidence type="ECO:0000256" key="9">
    <source>
        <dbReference type="ARBA" id="ARBA00039639"/>
    </source>
</evidence>
<dbReference type="HOGENOM" id="CLU_017779_4_1_1"/>
<evidence type="ECO:0000256" key="10">
    <source>
        <dbReference type="ARBA" id="ARBA00045410"/>
    </source>
</evidence>
<comment type="similarity">
    <text evidence="3">Belongs to the FAD-binding oxidoreductase/transferase type 4 family.</text>
</comment>
<dbReference type="GO" id="GO:0071949">
    <property type="term" value="F:FAD binding"/>
    <property type="evidence" value="ECO:0007669"/>
    <property type="project" value="InterPro"/>
</dbReference>
<dbReference type="Pfam" id="PF02913">
    <property type="entry name" value="FAD-oxidase_C"/>
    <property type="match status" value="1"/>
</dbReference>
<dbReference type="eggNOG" id="KOG1232">
    <property type="taxonomic scope" value="Eukaryota"/>
</dbReference>
<dbReference type="AlphaFoldDB" id="E9G1Q8"/>
<evidence type="ECO:0000259" key="12">
    <source>
        <dbReference type="PROSITE" id="PS51387"/>
    </source>
</evidence>
<dbReference type="PANTHER" id="PTHR43716:SF1">
    <property type="entry name" value="D-2-HYDROXYGLUTARATE DEHYDROGENASE, MITOCHONDRIAL"/>
    <property type="match status" value="1"/>
</dbReference>
<proteinExistence type="inferred from homology"/>
<dbReference type="InterPro" id="IPR016171">
    <property type="entry name" value="Vanillyl_alc_oxidase_C-sub2"/>
</dbReference>
<keyword evidence="14" id="KW-1185">Reference proteome</keyword>
<dbReference type="Gene3D" id="3.30.43.10">
    <property type="entry name" value="Uridine Diphospho-n-acetylenolpyruvylglucosamine Reductase, domain 2"/>
    <property type="match status" value="1"/>
</dbReference>
<evidence type="ECO:0000256" key="3">
    <source>
        <dbReference type="ARBA" id="ARBA00008000"/>
    </source>
</evidence>
<keyword evidence="5" id="KW-0274">FAD</keyword>
<comment type="cofactor">
    <cofactor evidence="1">
        <name>FAD</name>
        <dbReference type="ChEBI" id="CHEBI:57692"/>
    </cofactor>
</comment>
<evidence type="ECO:0000256" key="5">
    <source>
        <dbReference type="ARBA" id="ARBA00022827"/>
    </source>
</evidence>
<name>E9G1Q8_DAPPU</name>
<dbReference type="InParanoid" id="E9G1Q8"/>
<dbReference type="SUPFAM" id="SSF55103">
    <property type="entry name" value="FAD-linked oxidases, C-terminal domain"/>
    <property type="match status" value="1"/>
</dbReference>
<evidence type="ECO:0000256" key="8">
    <source>
        <dbReference type="ARBA" id="ARBA00039003"/>
    </source>
</evidence>
<evidence type="ECO:0000313" key="14">
    <source>
        <dbReference type="Proteomes" id="UP000000305"/>
    </source>
</evidence>
<evidence type="ECO:0000256" key="6">
    <source>
        <dbReference type="ARBA" id="ARBA00023002"/>
    </source>
</evidence>
<dbReference type="InterPro" id="IPR051264">
    <property type="entry name" value="FAD-oxidored/transferase_4"/>
</dbReference>
<evidence type="ECO:0000256" key="7">
    <source>
        <dbReference type="ARBA" id="ARBA00023140"/>
    </source>
</evidence>